<dbReference type="PANTHER" id="PTHR15020:SF11">
    <property type="entry name" value="OS06G0360300 PROTEIN"/>
    <property type="match status" value="1"/>
</dbReference>
<name>A0AAW1QKX2_9CHLO</name>
<dbReference type="Proteomes" id="UP001438707">
    <property type="component" value="Unassembled WGS sequence"/>
</dbReference>
<protein>
    <recommendedName>
        <fullName evidence="1">NAD(P)-binding domain-containing protein</fullName>
    </recommendedName>
</protein>
<evidence type="ECO:0000259" key="1">
    <source>
        <dbReference type="Pfam" id="PF13460"/>
    </source>
</evidence>
<evidence type="ECO:0000313" key="2">
    <source>
        <dbReference type="EMBL" id="KAK9822052.1"/>
    </source>
</evidence>
<dbReference type="SUPFAM" id="SSF51735">
    <property type="entry name" value="NAD(P)-binding Rossmann-fold domains"/>
    <property type="match status" value="1"/>
</dbReference>
<sequence>MTTAVVGAGGATGLECVKKLLAEGHTVKAVVRSPAKYEKEKEFPASDNLKIVKGDVTDVASLESAFEGVDNVIFTASGSSYWSAPSVDFQGVGKTAHAAVKAGAKKVVLVSALKVTAKNRWDPIRILLNNVRWGLMDNKFKGEELLRHNGISYTVVRPGGLKNTPAGEEHLIAGQGDTISGSVSRADVAAVCVAALQSEAAQRVTLELISKPERPINPPESIFENLKPDA</sequence>
<dbReference type="EMBL" id="JALJOS010000034">
    <property type="protein sequence ID" value="KAK9822052.1"/>
    <property type="molecule type" value="Genomic_DNA"/>
</dbReference>
<dbReference type="InterPro" id="IPR016040">
    <property type="entry name" value="NAD(P)-bd_dom"/>
</dbReference>
<comment type="caution">
    <text evidence="2">The sequence shown here is derived from an EMBL/GenBank/DDBJ whole genome shotgun (WGS) entry which is preliminary data.</text>
</comment>
<dbReference type="AlphaFoldDB" id="A0AAW1QKX2"/>
<reference evidence="2 3" key="1">
    <citation type="journal article" date="2024" name="Nat. Commun.">
        <title>Phylogenomics reveals the evolutionary origins of lichenization in chlorophyte algae.</title>
        <authorList>
            <person name="Puginier C."/>
            <person name="Libourel C."/>
            <person name="Otte J."/>
            <person name="Skaloud P."/>
            <person name="Haon M."/>
            <person name="Grisel S."/>
            <person name="Petersen M."/>
            <person name="Berrin J.G."/>
            <person name="Delaux P.M."/>
            <person name="Dal Grande F."/>
            <person name="Keller J."/>
        </authorList>
    </citation>
    <scope>NUCLEOTIDE SEQUENCE [LARGE SCALE GENOMIC DNA]</scope>
    <source>
        <strain evidence="2 3">SAG 2145</strain>
    </source>
</reference>
<dbReference type="Gene3D" id="3.40.50.720">
    <property type="entry name" value="NAD(P)-binding Rossmann-like Domain"/>
    <property type="match status" value="1"/>
</dbReference>
<evidence type="ECO:0000313" key="3">
    <source>
        <dbReference type="Proteomes" id="UP001438707"/>
    </source>
</evidence>
<dbReference type="PANTHER" id="PTHR15020">
    <property type="entry name" value="FLAVIN REDUCTASE-RELATED"/>
    <property type="match status" value="1"/>
</dbReference>
<organism evidence="2 3">
    <name type="scientific">Apatococcus lobatus</name>
    <dbReference type="NCBI Taxonomy" id="904363"/>
    <lineage>
        <taxon>Eukaryota</taxon>
        <taxon>Viridiplantae</taxon>
        <taxon>Chlorophyta</taxon>
        <taxon>core chlorophytes</taxon>
        <taxon>Trebouxiophyceae</taxon>
        <taxon>Chlorellales</taxon>
        <taxon>Chlorellaceae</taxon>
        <taxon>Apatococcus</taxon>
    </lineage>
</organism>
<feature type="domain" description="NAD(P)-binding" evidence="1">
    <location>
        <begin position="7"/>
        <end position="198"/>
    </location>
</feature>
<keyword evidence="3" id="KW-1185">Reference proteome</keyword>
<gene>
    <name evidence="2" type="ORF">WJX74_003575</name>
</gene>
<accession>A0AAW1QKX2</accession>
<proteinExistence type="predicted"/>
<dbReference type="Pfam" id="PF13460">
    <property type="entry name" value="NAD_binding_10"/>
    <property type="match status" value="1"/>
</dbReference>
<dbReference type="InterPro" id="IPR036291">
    <property type="entry name" value="NAD(P)-bd_dom_sf"/>
</dbReference>